<evidence type="ECO:0000256" key="2">
    <source>
        <dbReference type="ARBA" id="ARBA00022723"/>
    </source>
</evidence>
<dbReference type="SMART" id="SM00829">
    <property type="entry name" value="PKS_ER"/>
    <property type="match status" value="1"/>
</dbReference>
<evidence type="ECO:0000256" key="3">
    <source>
        <dbReference type="ARBA" id="ARBA00022833"/>
    </source>
</evidence>
<dbReference type="InterPro" id="IPR011032">
    <property type="entry name" value="GroES-like_sf"/>
</dbReference>
<accession>A0A836BNY7</accession>
<gene>
    <name evidence="7" type="ORF">HYH03_017615</name>
</gene>
<protein>
    <recommendedName>
        <fullName evidence="6">Enoyl reductase (ER) domain-containing protein</fullName>
    </recommendedName>
</protein>
<dbReference type="PANTHER" id="PTHR42683">
    <property type="entry name" value="ALDEHYDE REDUCTASE"/>
    <property type="match status" value="1"/>
</dbReference>
<evidence type="ECO:0000259" key="6">
    <source>
        <dbReference type="SMART" id="SM00829"/>
    </source>
</evidence>
<comment type="cofactor">
    <cofactor evidence="1 5">
        <name>Zn(2+)</name>
        <dbReference type="ChEBI" id="CHEBI:29105"/>
    </cofactor>
</comment>
<evidence type="ECO:0000256" key="4">
    <source>
        <dbReference type="ARBA" id="ARBA00023002"/>
    </source>
</evidence>
<dbReference type="InterPro" id="IPR013154">
    <property type="entry name" value="ADH-like_N"/>
</dbReference>
<dbReference type="OrthoDB" id="1879366at2759"/>
<dbReference type="SUPFAM" id="SSF50129">
    <property type="entry name" value="GroES-like"/>
    <property type="match status" value="1"/>
</dbReference>
<dbReference type="SUPFAM" id="SSF51735">
    <property type="entry name" value="NAD(P)-binding Rossmann-fold domains"/>
    <property type="match status" value="1"/>
</dbReference>
<dbReference type="InterPro" id="IPR047109">
    <property type="entry name" value="CAD-like"/>
</dbReference>
<dbReference type="CDD" id="cd05283">
    <property type="entry name" value="CAD1"/>
    <property type="match status" value="1"/>
</dbReference>
<dbReference type="GO" id="GO:0008270">
    <property type="term" value="F:zinc ion binding"/>
    <property type="evidence" value="ECO:0007669"/>
    <property type="project" value="InterPro"/>
</dbReference>
<dbReference type="Gene3D" id="3.90.180.10">
    <property type="entry name" value="Medium-chain alcohol dehydrogenases, catalytic domain"/>
    <property type="match status" value="1"/>
</dbReference>
<name>A0A836BNY7_9CHLO</name>
<keyword evidence="3 5" id="KW-0862">Zinc</keyword>
<dbReference type="AlphaFoldDB" id="A0A836BNY7"/>
<dbReference type="InterPro" id="IPR036291">
    <property type="entry name" value="NAD(P)-bd_dom_sf"/>
</dbReference>
<reference evidence="7" key="1">
    <citation type="journal article" date="2020" name="bioRxiv">
        <title>Comparative genomics of Chlamydomonas.</title>
        <authorList>
            <person name="Craig R.J."/>
            <person name="Hasan A.R."/>
            <person name="Ness R.W."/>
            <person name="Keightley P.D."/>
        </authorList>
    </citation>
    <scope>NUCLEOTIDE SEQUENCE</scope>
    <source>
        <strain evidence="7">CCAP 11/70</strain>
    </source>
</reference>
<dbReference type="Proteomes" id="UP000612055">
    <property type="component" value="Unassembled WGS sequence"/>
</dbReference>
<keyword evidence="4" id="KW-0560">Oxidoreductase</keyword>
<evidence type="ECO:0000256" key="1">
    <source>
        <dbReference type="ARBA" id="ARBA00001947"/>
    </source>
</evidence>
<dbReference type="Pfam" id="PF08240">
    <property type="entry name" value="ADH_N"/>
    <property type="match status" value="1"/>
</dbReference>
<dbReference type="GO" id="GO:0016616">
    <property type="term" value="F:oxidoreductase activity, acting on the CH-OH group of donors, NAD or NADP as acceptor"/>
    <property type="evidence" value="ECO:0007669"/>
    <property type="project" value="InterPro"/>
</dbReference>
<dbReference type="EMBL" id="JAEHOE010000174">
    <property type="protein sequence ID" value="KAG2483505.1"/>
    <property type="molecule type" value="Genomic_DNA"/>
</dbReference>
<evidence type="ECO:0000313" key="7">
    <source>
        <dbReference type="EMBL" id="KAG2483505.1"/>
    </source>
</evidence>
<dbReference type="FunFam" id="3.40.50.720:FF:000022">
    <property type="entry name" value="Cinnamyl alcohol dehydrogenase"/>
    <property type="match status" value="1"/>
</dbReference>
<dbReference type="Pfam" id="PF00107">
    <property type="entry name" value="ADH_zinc_N"/>
    <property type="match status" value="1"/>
</dbReference>
<comment type="similarity">
    <text evidence="5">Belongs to the zinc-containing alcohol dehydrogenase family.</text>
</comment>
<proteinExistence type="inferred from homology"/>
<dbReference type="InterPro" id="IPR013149">
    <property type="entry name" value="ADH-like_C"/>
</dbReference>
<keyword evidence="2 5" id="KW-0479">Metal-binding</keyword>
<dbReference type="Gene3D" id="3.40.50.720">
    <property type="entry name" value="NAD(P)-binding Rossmann-like Domain"/>
    <property type="match status" value="1"/>
</dbReference>
<feature type="domain" description="Enoyl reductase (ER)" evidence="6">
    <location>
        <begin position="93"/>
        <end position="423"/>
    </location>
</feature>
<comment type="caution">
    <text evidence="7">The sequence shown here is derived from an EMBL/GenBank/DDBJ whole genome shotgun (WGS) entry which is preliminary data.</text>
</comment>
<dbReference type="PROSITE" id="PS00059">
    <property type="entry name" value="ADH_ZINC"/>
    <property type="match status" value="1"/>
</dbReference>
<organism evidence="7 8">
    <name type="scientific">Edaphochlamys debaryana</name>
    <dbReference type="NCBI Taxonomy" id="47281"/>
    <lineage>
        <taxon>Eukaryota</taxon>
        <taxon>Viridiplantae</taxon>
        <taxon>Chlorophyta</taxon>
        <taxon>core chlorophytes</taxon>
        <taxon>Chlorophyceae</taxon>
        <taxon>CS clade</taxon>
        <taxon>Chlamydomonadales</taxon>
        <taxon>Chlamydomonadales incertae sedis</taxon>
        <taxon>Edaphochlamys</taxon>
    </lineage>
</organism>
<dbReference type="InterPro" id="IPR020843">
    <property type="entry name" value="ER"/>
</dbReference>
<keyword evidence="8" id="KW-1185">Reference proteome</keyword>
<sequence length="431" mass="45810">MPRISAPSSTEVKQHPREFGLLRQLTTGEEVDPSLLAEYVKLYGADGGKQPSGQEMSFSEFASLFAKPASSRGASASDPATNCLGWAVKEAGKPLEPFAFDRRPVGPHDIRIQIAFVGVCHSDVHQARDEWGNSLFPMVPGHEIAGIVTEVGSEVTAFAPGDRAGVGCMVDSCRACSFCAPPRCEEQFCAKCVYTYNYKHADGSLEHGGYSTHLVVRDCFALRLPANLPLDETAPLMCAGITVYSPMKTFGLDKPGMKIGVVGLGGLGHMAVKLGKGLGLHVTVISTSPGKKEEAIKVLGADAFIVSKDEEEMKAAANSLDGIIDTVSAHHDIGALVGLLGVDGKLAIVGVPDKPLSLPAAAIIFKRASIGGSLIGSIQQTQEMLDLCGEKGIGSMVERIPIEKINEAYDRISKSDVRYRFVIDIQGSLIQ</sequence>
<evidence type="ECO:0000313" key="8">
    <source>
        <dbReference type="Proteomes" id="UP000612055"/>
    </source>
</evidence>
<dbReference type="InterPro" id="IPR002328">
    <property type="entry name" value="ADH_Zn_CS"/>
</dbReference>
<evidence type="ECO:0000256" key="5">
    <source>
        <dbReference type="RuleBase" id="RU361277"/>
    </source>
</evidence>